<dbReference type="PANTHER" id="PTHR42985">
    <property type="entry name" value="SODIUM-COUPLED MONOCARBOXYLATE TRANSPORTER"/>
    <property type="match status" value="1"/>
</dbReference>
<accession>A0AA38HXS8</accession>
<keyword evidence="3" id="KW-1003">Cell membrane</keyword>
<dbReference type="Proteomes" id="UP001168821">
    <property type="component" value="Unassembled WGS sequence"/>
</dbReference>
<keyword evidence="8" id="KW-0472">Membrane</keyword>
<feature type="transmembrane region" description="Helical" evidence="8">
    <location>
        <begin position="84"/>
        <end position="105"/>
    </location>
</feature>
<evidence type="ECO:0000256" key="3">
    <source>
        <dbReference type="ARBA" id="ARBA00022475"/>
    </source>
</evidence>
<evidence type="ECO:0000256" key="4">
    <source>
        <dbReference type="ARBA" id="ARBA00023053"/>
    </source>
</evidence>
<comment type="subcellular location">
    <subcellularLocation>
        <location evidence="1">Cell membrane</location>
        <topology evidence="1">Multi-pass membrane protein</topology>
    </subcellularLocation>
</comment>
<sequence>MLFPKANSKGAFYGMLFGFVCTTSLVVPSKYFQLKGLIKYPTTLLSTTGCSSFNVTTDAFSTLANISAITVDSVQPSSIFKISFYYYPLFGAIATVIFGLVVSYMSKETFLVDRDLISPVAQFCLPEESGRNEEECSDGEEASHILDETKC</sequence>
<evidence type="ECO:0000313" key="9">
    <source>
        <dbReference type="EMBL" id="KAJ3645438.1"/>
    </source>
</evidence>
<gene>
    <name evidence="9" type="ORF">Zmor_023095</name>
</gene>
<evidence type="ECO:0000256" key="6">
    <source>
        <dbReference type="ARBA" id="ARBA00023201"/>
    </source>
</evidence>
<dbReference type="InterPro" id="IPR038377">
    <property type="entry name" value="Na/Glc_symporter_sf"/>
</dbReference>
<evidence type="ECO:0000256" key="7">
    <source>
        <dbReference type="SAM" id="MobiDB-lite"/>
    </source>
</evidence>
<evidence type="ECO:0000256" key="1">
    <source>
        <dbReference type="ARBA" id="ARBA00004651"/>
    </source>
</evidence>
<keyword evidence="5" id="KW-0406">Ion transport</keyword>
<keyword evidence="6" id="KW-0739">Sodium transport</keyword>
<dbReference type="InterPro" id="IPR051163">
    <property type="entry name" value="Sodium:Solute_Symporter_SSF"/>
</dbReference>
<evidence type="ECO:0000313" key="10">
    <source>
        <dbReference type="Proteomes" id="UP001168821"/>
    </source>
</evidence>
<organism evidence="9 10">
    <name type="scientific">Zophobas morio</name>
    <dbReference type="NCBI Taxonomy" id="2755281"/>
    <lineage>
        <taxon>Eukaryota</taxon>
        <taxon>Metazoa</taxon>
        <taxon>Ecdysozoa</taxon>
        <taxon>Arthropoda</taxon>
        <taxon>Hexapoda</taxon>
        <taxon>Insecta</taxon>
        <taxon>Pterygota</taxon>
        <taxon>Neoptera</taxon>
        <taxon>Endopterygota</taxon>
        <taxon>Coleoptera</taxon>
        <taxon>Polyphaga</taxon>
        <taxon>Cucujiformia</taxon>
        <taxon>Tenebrionidae</taxon>
        <taxon>Zophobas</taxon>
    </lineage>
</organism>
<reference evidence="9" key="1">
    <citation type="journal article" date="2023" name="G3 (Bethesda)">
        <title>Whole genome assemblies of Zophobas morio and Tenebrio molitor.</title>
        <authorList>
            <person name="Kaur S."/>
            <person name="Stinson S.A."/>
            <person name="diCenzo G.C."/>
        </authorList>
    </citation>
    <scope>NUCLEOTIDE SEQUENCE</scope>
    <source>
        <strain evidence="9">QUZm001</strain>
    </source>
</reference>
<proteinExistence type="predicted"/>
<keyword evidence="10" id="KW-1185">Reference proteome</keyword>
<keyword evidence="8" id="KW-0812">Transmembrane</keyword>
<dbReference type="AlphaFoldDB" id="A0AA38HXS8"/>
<protein>
    <recommendedName>
        <fullName evidence="11">Sodium-coupled monocarboxylate transporter 1</fullName>
    </recommendedName>
</protein>
<dbReference type="EMBL" id="JALNTZ010000007">
    <property type="protein sequence ID" value="KAJ3645438.1"/>
    <property type="molecule type" value="Genomic_DNA"/>
</dbReference>
<dbReference type="GO" id="GO:0006814">
    <property type="term" value="P:sodium ion transport"/>
    <property type="evidence" value="ECO:0007669"/>
    <property type="project" value="UniProtKB-KW"/>
</dbReference>
<keyword evidence="8" id="KW-1133">Transmembrane helix</keyword>
<dbReference type="Gene3D" id="1.20.1730.10">
    <property type="entry name" value="Sodium/glucose cotransporter"/>
    <property type="match status" value="1"/>
</dbReference>
<dbReference type="GO" id="GO:0015293">
    <property type="term" value="F:symporter activity"/>
    <property type="evidence" value="ECO:0007669"/>
    <property type="project" value="TreeGrafter"/>
</dbReference>
<dbReference type="GO" id="GO:0005886">
    <property type="term" value="C:plasma membrane"/>
    <property type="evidence" value="ECO:0007669"/>
    <property type="project" value="UniProtKB-SubCell"/>
</dbReference>
<evidence type="ECO:0000256" key="8">
    <source>
        <dbReference type="SAM" id="Phobius"/>
    </source>
</evidence>
<name>A0AA38HXS8_9CUCU</name>
<evidence type="ECO:0000256" key="5">
    <source>
        <dbReference type="ARBA" id="ARBA00023065"/>
    </source>
</evidence>
<feature type="region of interest" description="Disordered" evidence="7">
    <location>
        <begin position="131"/>
        <end position="151"/>
    </location>
</feature>
<evidence type="ECO:0000256" key="2">
    <source>
        <dbReference type="ARBA" id="ARBA00022448"/>
    </source>
</evidence>
<keyword evidence="2" id="KW-0813">Transport</keyword>
<evidence type="ECO:0008006" key="11">
    <source>
        <dbReference type="Google" id="ProtNLM"/>
    </source>
</evidence>
<dbReference type="PANTHER" id="PTHR42985:SF21">
    <property type="entry name" value="SODIUM-DEPENDENT MULTIVITAMIN TRANSPORTER-LIKE PROTEIN"/>
    <property type="match status" value="1"/>
</dbReference>
<keyword evidence="4" id="KW-0915">Sodium</keyword>
<feature type="transmembrane region" description="Helical" evidence="8">
    <location>
        <begin position="12"/>
        <end position="32"/>
    </location>
</feature>
<feature type="compositionally biased region" description="Basic and acidic residues" evidence="7">
    <location>
        <begin position="141"/>
        <end position="151"/>
    </location>
</feature>
<comment type="caution">
    <text evidence="9">The sequence shown here is derived from an EMBL/GenBank/DDBJ whole genome shotgun (WGS) entry which is preliminary data.</text>
</comment>